<evidence type="ECO:0000256" key="1">
    <source>
        <dbReference type="ARBA" id="ARBA00006046"/>
    </source>
</evidence>
<dbReference type="PANTHER" id="PTHR10668">
    <property type="entry name" value="PHYTOENE DEHYDROGENASE"/>
    <property type="match status" value="1"/>
</dbReference>
<feature type="compositionally biased region" description="Polar residues" evidence="2">
    <location>
        <begin position="1338"/>
        <end position="1354"/>
    </location>
</feature>
<feature type="transmembrane region" description="Helical" evidence="3">
    <location>
        <begin position="895"/>
        <end position="917"/>
    </location>
</feature>
<dbReference type="InterPro" id="IPR036188">
    <property type="entry name" value="FAD/NAD-bd_sf"/>
</dbReference>
<proteinExistence type="inferred from homology"/>
<dbReference type="Proteomes" id="UP000663873">
    <property type="component" value="Unassembled WGS sequence"/>
</dbReference>
<feature type="transmembrane region" description="Helical" evidence="3">
    <location>
        <begin position="956"/>
        <end position="977"/>
    </location>
</feature>
<dbReference type="Gene3D" id="3.50.50.60">
    <property type="entry name" value="FAD/NAD(P)-binding domain"/>
    <property type="match status" value="2"/>
</dbReference>
<feature type="transmembrane region" description="Helical" evidence="3">
    <location>
        <begin position="1225"/>
        <end position="1243"/>
    </location>
</feature>
<comment type="similarity">
    <text evidence="1">Belongs to the carotenoid/retinoid oxidoreductase family.</text>
</comment>
<feature type="transmembrane region" description="Helical" evidence="3">
    <location>
        <begin position="729"/>
        <end position="751"/>
    </location>
</feature>
<dbReference type="Pfam" id="PF13450">
    <property type="entry name" value="NAD_binding_8"/>
    <property type="match status" value="1"/>
</dbReference>
<accession>A0A820AC36</accession>
<name>A0A820AC36_9BILA</name>
<keyword evidence="5" id="KW-1185">Reference proteome</keyword>
<gene>
    <name evidence="4" type="ORF">UJA718_LOCUS5446</name>
</gene>
<feature type="transmembrane region" description="Helical" evidence="3">
    <location>
        <begin position="1027"/>
        <end position="1051"/>
    </location>
</feature>
<evidence type="ECO:0000313" key="4">
    <source>
        <dbReference type="EMBL" id="CAF4183197.1"/>
    </source>
</evidence>
<protein>
    <recommendedName>
        <fullName evidence="6">Amine oxidase domain-containing protein</fullName>
    </recommendedName>
</protein>
<feature type="transmembrane region" description="Helical" evidence="3">
    <location>
        <begin position="791"/>
        <end position="814"/>
    </location>
</feature>
<evidence type="ECO:0000313" key="5">
    <source>
        <dbReference type="Proteomes" id="UP000663873"/>
    </source>
</evidence>
<feature type="transmembrane region" description="Helical" evidence="3">
    <location>
        <begin position="820"/>
        <end position="843"/>
    </location>
</feature>
<dbReference type="EMBL" id="CAJOBP010000474">
    <property type="protein sequence ID" value="CAF4183197.1"/>
    <property type="molecule type" value="Genomic_DNA"/>
</dbReference>
<feature type="transmembrane region" description="Helical" evidence="3">
    <location>
        <begin position="674"/>
        <end position="696"/>
    </location>
</feature>
<keyword evidence="3" id="KW-0812">Transmembrane</keyword>
<dbReference type="SUPFAM" id="SSF51905">
    <property type="entry name" value="FAD/NAD(P)-binding domain"/>
    <property type="match status" value="1"/>
</dbReference>
<evidence type="ECO:0000256" key="2">
    <source>
        <dbReference type="SAM" id="MobiDB-lite"/>
    </source>
</evidence>
<feature type="region of interest" description="Disordered" evidence="2">
    <location>
        <begin position="1338"/>
        <end position="1361"/>
    </location>
</feature>
<evidence type="ECO:0008006" key="6">
    <source>
        <dbReference type="Google" id="ProtNLM"/>
    </source>
</evidence>
<organism evidence="4 5">
    <name type="scientific">Rotaria socialis</name>
    <dbReference type="NCBI Taxonomy" id="392032"/>
    <lineage>
        <taxon>Eukaryota</taxon>
        <taxon>Metazoa</taxon>
        <taxon>Spiralia</taxon>
        <taxon>Gnathifera</taxon>
        <taxon>Rotifera</taxon>
        <taxon>Eurotatoria</taxon>
        <taxon>Bdelloidea</taxon>
        <taxon>Philodinida</taxon>
        <taxon>Philodinidae</taxon>
        <taxon>Rotaria</taxon>
    </lineage>
</organism>
<keyword evidence="3" id="KW-1133">Transmembrane helix</keyword>
<keyword evidence="3" id="KW-0472">Membrane</keyword>
<feature type="transmembrane region" description="Helical" evidence="3">
    <location>
        <begin position="929"/>
        <end position="949"/>
    </location>
</feature>
<feature type="transmembrane region" description="Helical" evidence="3">
    <location>
        <begin position="559"/>
        <end position="578"/>
    </location>
</feature>
<feature type="transmembrane region" description="Helical" evidence="3">
    <location>
        <begin position="1119"/>
        <end position="1144"/>
    </location>
</feature>
<feature type="transmembrane region" description="Helical" evidence="3">
    <location>
        <begin position="997"/>
        <end position="1015"/>
    </location>
</feature>
<feature type="transmembrane region" description="Helical" evidence="3">
    <location>
        <begin position="1194"/>
        <end position="1213"/>
    </location>
</feature>
<reference evidence="4" key="1">
    <citation type="submission" date="2021-02" db="EMBL/GenBank/DDBJ databases">
        <authorList>
            <person name="Nowell W R."/>
        </authorList>
    </citation>
    <scope>NUCLEOTIDE SEQUENCE</scope>
</reference>
<comment type="caution">
    <text evidence="4">The sequence shown here is derived from an EMBL/GenBank/DDBJ whole genome shotgun (WGS) entry which is preliminary data.</text>
</comment>
<feature type="transmembrane region" description="Helical" evidence="3">
    <location>
        <begin position="584"/>
        <end position="603"/>
    </location>
</feature>
<evidence type="ECO:0000256" key="3">
    <source>
        <dbReference type="SAM" id="Phobius"/>
    </source>
</evidence>
<dbReference type="PANTHER" id="PTHR10668:SF103">
    <property type="entry name" value="PYRIDINE NUCLEOTIDE-DISULFIDE OXIDOREDUCTASE DOMAIN-CONTAINING PROTEIN 2"/>
    <property type="match status" value="1"/>
</dbReference>
<sequence length="1562" mass="176983">MKKAYDVIIVGAGHNGLVTSAYLARQGLRVLVCEKRSIIGGAACTEEIVKGFKFSRASYLLSLFRQKIIDDLNLHEHGLKYYFRDPVSYTPIKNPINNNQRSLLLSSSNNEFNKKQIAQFSVKDAVNYQCYEEWLTKICRAIDKLIYSLPPDLNQMNQNSKMSDRFRAYNYSLKIFYDLFKKLGFNGSLDLYQLLTSSAGRILDKWFESDIMKATLATDGLIGTMLGPYDSGTGYVLLHHVMGDLGGRANAWYYVQGGMGGISNAIASSARSSGVEIRTDCNVNHIDIRNAKVEGVILENGEEIRGKLVASNATAYVTFKNLILNDVINTNKDLGELKKHILQSDYKSGTTKINLALSGLPNFLANPNKKPNELEPHHQCTIHINSESMSNLQNAYQQALNGQPSQNPLIEMVIPSSLDPTLAPKNCHVALLFTQYTPYRLSNDKQIEITQEYKENYYRSVINSIEQYAPGFEKLIIGRDMLFPSDLEEQFSLTGGNIFHGALSLDQMYSFRPAISCSNHRTPINGLYLCGSSTHPGGGVTGMPGFNAATIMLQDWQHFVTIAAVLGTGVLGLPITLYDSGFGPFIISICIAYFVQVLLILFFTEVLQKVYYHNIEKLKESEQDHMLIQVDTEESPTSESNYDVIADRGKNQWDVSHFWDSTVNHKSAIYSKCCLIFGTVFNYFVSILFLAIHLTLSGENFLTIEICRMPTNTFLFMEHNYDEKTSMPTMIACALFILIDLLTFSWIYIAYRDIYNLKRKSLANLFFYSLVFTKFKGSERSLMVNRSLKRLLTVCLFLISNMIATLPILTLKIFNISLNIYLKLFLIYFTTLPWIDFITFFFYNETKLVKTKNVSKKIISNEHYTLQQLIVHSSEALKRCLPNLYSLGKLLLPSFLPYIYTLVVILLTMVFLISYGLAGSQAFATLFNIVYTDVIPAFCWILTFVVFVLHSFIQPIISVLTLIKAILFTMTIIITLIVGSKIQNQPTSDYSATGDSMLMSAMALCGAVNIMPLMFSKLKQTRQQMIGFNVAVVLGLTTCLLLNILWCWSVLEIVPQKSACLPVYPNKTNSIESQLFSGLQVAGECIASPSLQEAALKGEISTIPLSKILESKKYASYKYVSIIIEIFVAISISVSFITVGSILYHTSEIIGFTFRFVYEHFSVVSGVVDSYWDLKMETESKYRGILKYFTKRRILGLGISIICFTIVFVIVFTKPNSFKTVLEQGGTILLSIQIGIFVAMMIYQVSLPNFSSCEIPFSLPKWFFHLQFFIPKIAMQARSPRIGFEGIFSDENIHHIGFEQYETDQQEHAPPAYPLNDTMPIPDSSFRNSFSGFDTSSLATQTTPSGAKSLQNNDTSRKAKTKSLSYPQLSAIYNEIVNQWCREQWLLFDDDQKETYLTLDFKTRGFFTVQMAIDHFHLTSSTHLLLSQPECLLIRTQKKAKTSFLPNSSISIGNLLQNDISQQTFRYKILAIICESHETNSKLMFYKDKQTHDWYVYYNESISSPSCCNMLSNEEHRQIESFIQQENQLHSNDLSNFAPPLSNLYNHPIVYIYIPDKNNKKH</sequence>